<evidence type="ECO:0000259" key="6">
    <source>
        <dbReference type="Pfam" id="PF00155"/>
    </source>
</evidence>
<evidence type="ECO:0000256" key="5">
    <source>
        <dbReference type="ARBA" id="ARBA00022898"/>
    </source>
</evidence>
<dbReference type="InterPro" id="IPR015424">
    <property type="entry name" value="PyrdxlP-dep_Trfase"/>
</dbReference>
<dbReference type="InterPro" id="IPR004839">
    <property type="entry name" value="Aminotransferase_I/II_large"/>
</dbReference>
<evidence type="ECO:0000313" key="8">
    <source>
        <dbReference type="Proteomes" id="UP000193040"/>
    </source>
</evidence>
<reference evidence="7 8" key="1">
    <citation type="submission" date="2017-03" db="EMBL/GenBank/DDBJ databases">
        <title>Genomic insights into Mycobacterium simiae human colonization.</title>
        <authorList>
            <person name="Steffani J.L."/>
            <person name="Brunck M.E."/>
            <person name="Cruz E."/>
            <person name="Montiel R."/>
            <person name="Barona F."/>
        </authorList>
    </citation>
    <scope>NUCLEOTIDE SEQUENCE [LARGE SCALE GENOMIC DNA]</scope>
    <source>
        <strain evidence="7 8">MsiGto</strain>
    </source>
</reference>
<dbReference type="Pfam" id="PF00155">
    <property type="entry name" value="Aminotran_1_2"/>
    <property type="match status" value="1"/>
</dbReference>
<comment type="cofactor">
    <cofactor evidence="1">
        <name>pyridoxal 5'-phosphate</name>
        <dbReference type="ChEBI" id="CHEBI:597326"/>
    </cofactor>
</comment>
<dbReference type="PANTHER" id="PTHR42885:SF2">
    <property type="entry name" value="HISTIDINOL-PHOSPHATE AMINOTRANSFERASE"/>
    <property type="match status" value="1"/>
</dbReference>
<dbReference type="Proteomes" id="UP000193040">
    <property type="component" value="Unassembled WGS sequence"/>
</dbReference>
<sequence>MLLQSVGPTLDDLPLRVGLRDKLVPCTDLRFDNVTRLDANENPHAPTQALVDEVIRSIGDTAAELHRFPDRDATDLRRDLAGYLTAQTGVHLCAENIWPANGSDEVVQQLLQAFGGPGRTALSFLPEYAMKPFAADCTDIATQETLRPDDFGLDLDLAASSVVERQPDVVLVASPHHLSGQSTSLAELRALLDVTPGIMIVDETYGEFSSQPSAVTLLEEYPTKLVIVRTMNTAFAFAGGRLGYLVGTPSLVEAMRLVRLPYHLSALTQSAARAALRHAGDSSNSVAALASERELVTSALSDMGFRVVPSDANFVLFGEFADARAAWQRYVNAGVLIRDVGIPGYLRASIGLPEENDTFIWVSAYIGATEVPPRVRPA</sequence>
<evidence type="ECO:0000256" key="3">
    <source>
        <dbReference type="ARBA" id="ARBA00022605"/>
    </source>
</evidence>
<dbReference type="PANTHER" id="PTHR42885">
    <property type="entry name" value="HISTIDINOL-PHOSPHATE AMINOTRANSFERASE-RELATED"/>
    <property type="match status" value="1"/>
</dbReference>
<dbReference type="GO" id="GO:0008652">
    <property type="term" value="P:amino acid biosynthetic process"/>
    <property type="evidence" value="ECO:0007669"/>
    <property type="project" value="UniProtKB-KW"/>
</dbReference>
<proteinExistence type="predicted"/>
<protein>
    <submittedName>
        <fullName evidence="7">Histidinol-phosphate transaminase</fullName>
    </submittedName>
</protein>
<dbReference type="CDD" id="cd00609">
    <property type="entry name" value="AAT_like"/>
    <property type="match status" value="1"/>
</dbReference>
<feature type="domain" description="Aminotransferase class I/classII large" evidence="6">
    <location>
        <begin position="33"/>
        <end position="356"/>
    </location>
</feature>
<keyword evidence="5" id="KW-0663">Pyridoxal phosphate</keyword>
<keyword evidence="2" id="KW-0032">Aminotransferase</keyword>
<dbReference type="GO" id="GO:0030170">
    <property type="term" value="F:pyridoxal phosphate binding"/>
    <property type="evidence" value="ECO:0007669"/>
    <property type="project" value="InterPro"/>
</dbReference>
<keyword evidence="8" id="KW-1185">Reference proteome</keyword>
<dbReference type="Gene3D" id="3.90.1150.10">
    <property type="entry name" value="Aspartate Aminotransferase, domain 1"/>
    <property type="match status" value="1"/>
</dbReference>
<dbReference type="NCBIfam" id="NF002877">
    <property type="entry name" value="PRK03317.1"/>
    <property type="match status" value="1"/>
</dbReference>
<dbReference type="InterPro" id="IPR015421">
    <property type="entry name" value="PyrdxlP-dep_Trfase_major"/>
</dbReference>
<evidence type="ECO:0000256" key="2">
    <source>
        <dbReference type="ARBA" id="ARBA00022576"/>
    </source>
</evidence>
<dbReference type="Gene3D" id="3.40.640.10">
    <property type="entry name" value="Type I PLP-dependent aspartate aminotransferase-like (Major domain)"/>
    <property type="match status" value="1"/>
</dbReference>
<name>A0A1X0XSF5_MYCSI</name>
<evidence type="ECO:0000256" key="1">
    <source>
        <dbReference type="ARBA" id="ARBA00001933"/>
    </source>
</evidence>
<evidence type="ECO:0000313" key="7">
    <source>
        <dbReference type="EMBL" id="ORJ55780.1"/>
    </source>
</evidence>
<dbReference type="GO" id="GO:0008483">
    <property type="term" value="F:transaminase activity"/>
    <property type="evidence" value="ECO:0007669"/>
    <property type="project" value="UniProtKB-KW"/>
</dbReference>
<dbReference type="SUPFAM" id="SSF53383">
    <property type="entry name" value="PLP-dependent transferases"/>
    <property type="match status" value="1"/>
</dbReference>
<dbReference type="InterPro" id="IPR015422">
    <property type="entry name" value="PyrdxlP-dep_Trfase_small"/>
</dbReference>
<keyword evidence="3" id="KW-0028">Amino-acid biosynthesis</keyword>
<dbReference type="AlphaFoldDB" id="A0A1X0XSF5"/>
<gene>
    <name evidence="7" type="ORF">B5M45_24805</name>
</gene>
<dbReference type="STRING" id="1784.VC42_27340"/>
<keyword evidence="4" id="KW-0808">Transferase</keyword>
<dbReference type="EMBL" id="MZZM01000030">
    <property type="protein sequence ID" value="ORJ55780.1"/>
    <property type="molecule type" value="Genomic_DNA"/>
</dbReference>
<comment type="caution">
    <text evidence="7">The sequence shown here is derived from an EMBL/GenBank/DDBJ whole genome shotgun (WGS) entry which is preliminary data.</text>
</comment>
<organism evidence="7 8">
    <name type="scientific">Mycobacterium simiae</name>
    <name type="common">Mycobacterium habana</name>
    <dbReference type="NCBI Taxonomy" id="1784"/>
    <lineage>
        <taxon>Bacteria</taxon>
        <taxon>Bacillati</taxon>
        <taxon>Actinomycetota</taxon>
        <taxon>Actinomycetes</taxon>
        <taxon>Mycobacteriales</taxon>
        <taxon>Mycobacteriaceae</taxon>
        <taxon>Mycobacterium</taxon>
        <taxon>Mycobacterium simiae complex</taxon>
    </lineage>
</organism>
<evidence type="ECO:0000256" key="4">
    <source>
        <dbReference type="ARBA" id="ARBA00022679"/>
    </source>
</evidence>
<accession>A0A1X0XSF5</accession>
<dbReference type="RefSeq" id="WP_061560262.1">
    <property type="nucleotide sequence ID" value="NZ_MZZM01000030.1"/>
</dbReference>